<keyword evidence="3" id="KW-0378">Hydrolase</keyword>
<feature type="compositionally biased region" description="Pro residues" evidence="8">
    <location>
        <begin position="87"/>
        <end position="139"/>
    </location>
</feature>
<evidence type="ECO:0000256" key="4">
    <source>
        <dbReference type="ARBA" id="ARBA00022825"/>
    </source>
</evidence>
<feature type="domain" description="Clip" evidence="10">
    <location>
        <begin position="204"/>
        <end position="257"/>
    </location>
</feature>
<dbReference type="Pfam" id="PF12032">
    <property type="entry name" value="CLIP"/>
    <property type="match status" value="2"/>
</dbReference>
<dbReference type="GO" id="GO:0006508">
    <property type="term" value="P:proteolysis"/>
    <property type="evidence" value="ECO:0007669"/>
    <property type="project" value="UniProtKB-KW"/>
</dbReference>
<feature type="domain" description="Clip" evidence="10">
    <location>
        <begin position="27"/>
        <end position="83"/>
    </location>
</feature>
<evidence type="ECO:0000256" key="5">
    <source>
        <dbReference type="ARBA" id="ARBA00022837"/>
    </source>
</evidence>
<name>A0A0K8UE33_BACLA</name>
<feature type="compositionally biased region" description="Polar residues" evidence="8">
    <location>
        <begin position="143"/>
        <end position="156"/>
    </location>
</feature>
<evidence type="ECO:0000256" key="7">
    <source>
        <dbReference type="ARBA" id="ARBA00023157"/>
    </source>
</evidence>
<keyword evidence="2 9" id="KW-0732">Signal</keyword>
<feature type="chain" id="PRO_5034252049" description="Clip domain-containing protein" evidence="9">
    <location>
        <begin position="22"/>
        <end position="268"/>
    </location>
</feature>
<dbReference type="InterPro" id="IPR022700">
    <property type="entry name" value="CLIP"/>
</dbReference>
<proteinExistence type="predicted"/>
<evidence type="ECO:0000256" key="9">
    <source>
        <dbReference type="SAM" id="SignalP"/>
    </source>
</evidence>
<feature type="region of interest" description="Disordered" evidence="8">
    <location>
        <begin position="82"/>
        <end position="191"/>
    </location>
</feature>
<reference evidence="11" key="1">
    <citation type="submission" date="2015-06" db="EMBL/GenBank/DDBJ databases">
        <authorList>
            <person name="Hoefler B.C."/>
            <person name="Straight P.D."/>
        </authorList>
    </citation>
    <scope>NUCLEOTIDE SEQUENCE</scope>
</reference>
<evidence type="ECO:0000256" key="6">
    <source>
        <dbReference type="ARBA" id="ARBA00023145"/>
    </source>
</evidence>
<dbReference type="InterPro" id="IPR038565">
    <property type="entry name" value="CLIP_sf"/>
</dbReference>
<organism evidence="11">
    <name type="scientific">Bactrocera latifrons</name>
    <name type="common">Malaysian fruit fly</name>
    <name type="synonym">Chaetodacus latifrons</name>
    <dbReference type="NCBI Taxonomy" id="174628"/>
    <lineage>
        <taxon>Eukaryota</taxon>
        <taxon>Metazoa</taxon>
        <taxon>Ecdysozoa</taxon>
        <taxon>Arthropoda</taxon>
        <taxon>Hexapoda</taxon>
        <taxon>Insecta</taxon>
        <taxon>Pterygota</taxon>
        <taxon>Neoptera</taxon>
        <taxon>Endopterygota</taxon>
        <taxon>Diptera</taxon>
        <taxon>Brachycera</taxon>
        <taxon>Muscomorpha</taxon>
        <taxon>Tephritoidea</taxon>
        <taxon>Tephritidae</taxon>
        <taxon>Bactrocera</taxon>
        <taxon>Bactrocera</taxon>
    </lineage>
</organism>
<keyword evidence="6" id="KW-0865">Zymogen</keyword>
<keyword evidence="7" id="KW-1015">Disulfide bond</keyword>
<keyword evidence="5" id="KW-0106">Calcium</keyword>
<gene>
    <name evidence="11" type="ORF">c0_g1_i4</name>
</gene>
<dbReference type="AlphaFoldDB" id="A0A0K8UE33"/>
<accession>A0A0K8UE33</accession>
<keyword evidence="4" id="KW-0720">Serine protease</keyword>
<evidence type="ECO:0000256" key="2">
    <source>
        <dbReference type="ARBA" id="ARBA00022729"/>
    </source>
</evidence>
<dbReference type="EMBL" id="GDHF01027488">
    <property type="protein sequence ID" value="JAI24826.1"/>
    <property type="molecule type" value="Transcribed_RNA"/>
</dbReference>
<feature type="compositionally biased region" description="Polar residues" evidence="8">
    <location>
        <begin position="171"/>
        <end position="180"/>
    </location>
</feature>
<dbReference type="Gene3D" id="3.30.1640.30">
    <property type="match status" value="2"/>
</dbReference>
<evidence type="ECO:0000256" key="3">
    <source>
        <dbReference type="ARBA" id="ARBA00022801"/>
    </source>
</evidence>
<evidence type="ECO:0000259" key="10">
    <source>
        <dbReference type="SMART" id="SM00680"/>
    </source>
</evidence>
<dbReference type="OrthoDB" id="425190at2759"/>
<evidence type="ECO:0000313" key="11">
    <source>
        <dbReference type="EMBL" id="JAI24826.1"/>
    </source>
</evidence>
<keyword evidence="1" id="KW-0645">Protease</keyword>
<dbReference type="SMART" id="SM00680">
    <property type="entry name" value="CLIP"/>
    <property type="match status" value="2"/>
</dbReference>
<dbReference type="GO" id="GO:0008236">
    <property type="term" value="F:serine-type peptidase activity"/>
    <property type="evidence" value="ECO:0007669"/>
    <property type="project" value="UniProtKB-KW"/>
</dbReference>
<sequence>MKAFISLLIFACAALPPAVFSQARYNCVTPENYYGYCVLLQYCPQIANVFNIRNRNQAERYIIASQRSCGTRNVNGDPVVCCSRPVNPAPQPQPQPRPQPQPQIRPQPLPQPRPQPQPQPLPQPRPQPQPLPQPEPQIRPQPSTESPTNPFLPQTTSSPNIIQPRPPPNQGQHFTSTARPTTAPILSPTTAPVEIGERLTGDSCVDPKLRRGVCVAIAKCSQLVTELYAKSNDPEFADFLRASNRNCGGIASVACCPTSDNVIKDPQS</sequence>
<evidence type="ECO:0000256" key="1">
    <source>
        <dbReference type="ARBA" id="ARBA00022670"/>
    </source>
</evidence>
<protein>
    <recommendedName>
        <fullName evidence="10">Clip domain-containing protein</fullName>
    </recommendedName>
</protein>
<evidence type="ECO:0000256" key="8">
    <source>
        <dbReference type="SAM" id="MobiDB-lite"/>
    </source>
</evidence>
<feature type="signal peptide" evidence="9">
    <location>
        <begin position="1"/>
        <end position="21"/>
    </location>
</feature>